<feature type="transmembrane region" description="Helical" evidence="1">
    <location>
        <begin position="326"/>
        <end position="353"/>
    </location>
</feature>
<feature type="transmembrane region" description="Helical" evidence="1">
    <location>
        <begin position="174"/>
        <end position="191"/>
    </location>
</feature>
<name>A0ABS3SYC4_9FLAO</name>
<dbReference type="EMBL" id="JAGEVF010000001">
    <property type="protein sequence ID" value="MBO3115219.1"/>
    <property type="molecule type" value="Genomic_DNA"/>
</dbReference>
<reference evidence="2 3" key="1">
    <citation type="submission" date="2021-03" db="EMBL/GenBank/DDBJ databases">
        <title>Winogradskyella sp. nov., isolated from costal sediment.</title>
        <authorList>
            <person name="Gao C."/>
        </authorList>
    </citation>
    <scope>NUCLEOTIDE SEQUENCE [LARGE SCALE GENOMIC DNA]</scope>
    <source>
        <strain evidence="2 3">DF17</strain>
    </source>
</reference>
<keyword evidence="1" id="KW-0812">Transmembrane</keyword>
<evidence type="ECO:0000313" key="3">
    <source>
        <dbReference type="Proteomes" id="UP000676776"/>
    </source>
</evidence>
<feature type="transmembrane region" description="Helical" evidence="1">
    <location>
        <begin position="198"/>
        <end position="217"/>
    </location>
</feature>
<dbReference type="RefSeq" id="WP_208151994.1">
    <property type="nucleotide sequence ID" value="NZ_JAGEVF010000001.1"/>
</dbReference>
<feature type="transmembrane region" description="Helical" evidence="1">
    <location>
        <begin position="390"/>
        <end position="408"/>
    </location>
</feature>
<gene>
    <name evidence="2" type="ORF">J4050_00575</name>
</gene>
<comment type="caution">
    <text evidence="2">The sequence shown here is derived from an EMBL/GenBank/DDBJ whole genome shotgun (WGS) entry which is preliminary data.</text>
</comment>
<feature type="transmembrane region" description="Helical" evidence="1">
    <location>
        <begin position="77"/>
        <end position="96"/>
    </location>
</feature>
<feature type="transmembrane region" description="Helical" evidence="1">
    <location>
        <begin position="36"/>
        <end position="56"/>
    </location>
</feature>
<feature type="transmembrane region" description="Helical" evidence="1">
    <location>
        <begin position="121"/>
        <end position="142"/>
    </location>
</feature>
<evidence type="ECO:0000256" key="1">
    <source>
        <dbReference type="SAM" id="Phobius"/>
    </source>
</evidence>
<organism evidence="2 3">
    <name type="scientific">Winogradskyella pelagia</name>
    <dbReference type="NCBI Taxonomy" id="2819984"/>
    <lineage>
        <taxon>Bacteria</taxon>
        <taxon>Pseudomonadati</taxon>
        <taxon>Bacteroidota</taxon>
        <taxon>Flavobacteriia</taxon>
        <taxon>Flavobacteriales</taxon>
        <taxon>Flavobacteriaceae</taxon>
        <taxon>Winogradskyella</taxon>
    </lineage>
</organism>
<keyword evidence="1" id="KW-0472">Membrane</keyword>
<sequence length="419" mass="48697">MRHVLTYRLFYGSLVLGILLWLLSFSLIPVEVVEDVNIYTVGFICLCYIAMVFGFIAIPNRIEKNEIRINNPLFIKYLIMVITISFVLRWIDLFYVRELSFFNTPIENRRLSFINNTNSNVLLLMAAVLKSLYFFPFVLTLHERNTLRIYLICAILLLGFVVPEAILFGTRKPFFDLTLIIIISVLVSRRVKVGVKSLGLFFAAALTLMAISYFVLIGRESPRAENQNVYKHVLEGRYNDLLRPKDKTIAYIQNEDSNSFMRAVTFITLQTGQYINHGFFEFNHIYNKSELPVSYGMYVFNPFFKFAQRMGLAKGIEYTNPSPRKIVYLTTFGSFYIDFRWFATLVFFLLGSFQRHIYNNSKVNTIYAPLLIYLAIFNLFLPIFNYMKGAGIYPIVGIFIAIVSYRFLSKLIYEKSTSS</sequence>
<dbReference type="Proteomes" id="UP000676776">
    <property type="component" value="Unassembled WGS sequence"/>
</dbReference>
<protein>
    <recommendedName>
        <fullName evidence="4">Oligosaccharide repeat unit polymerase</fullName>
    </recommendedName>
</protein>
<feature type="transmembrane region" description="Helical" evidence="1">
    <location>
        <begin position="9"/>
        <end position="30"/>
    </location>
</feature>
<feature type="transmembrane region" description="Helical" evidence="1">
    <location>
        <begin position="365"/>
        <end position="384"/>
    </location>
</feature>
<keyword evidence="1" id="KW-1133">Transmembrane helix</keyword>
<feature type="transmembrane region" description="Helical" evidence="1">
    <location>
        <begin position="149"/>
        <end position="168"/>
    </location>
</feature>
<accession>A0ABS3SYC4</accession>
<keyword evidence="3" id="KW-1185">Reference proteome</keyword>
<evidence type="ECO:0008006" key="4">
    <source>
        <dbReference type="Google" id="ProtNLM"/>
    </source>
</evidence>
<proteinExistence type="predicted"/>
<evidence type="ECO:0000313" key="2">
    <source>
        <dbReference type="EMBL" id="MBO3115219.1"/>
    </source>
</evidence>